<gene>
    <name evidence="2" type="ORF">DAMNIGENAA_28190</name>
</gene>
<keyword evidence="3" id="KW-1185">Reference proteome</keyword>
<evidence type="ECO:0000256" key="1">
    <source>
        <dbReference type="SAM" id="MobiDB-lite"/>
    </source>
</evidence>
<dbReference type="Proteomes" id="UP001144372">
    <property type="component" value="Unassembled WGS sequence"/>
</dbReference>
<protein>
    <submittedName>
        <fullName evidence="2">Uncharacterized protein</fullName>
    </submittedName>
</protein>
<dbReference type="Gene3D" id="3.40.190.10">
    <property type="entry name" value="Periplasmic binding protein-like II"/>
    <property type="match status" value="1"/>
</dbReference>
<dbReference type="AlphaFoldDB" id="A0A9W6L9V2"/>
<evidence type="ECO:0000313" key="3">
    <source>
        <dbReference type="Proteomes" id="UP001144372"/>
    </source>
</evidence>
<dbReference type="EMBL" id="BSDR01000001">
    <property type="protein sequence ID" value="GLI35386.1"/>
    <property type="molecule type" value="Genomic_DNA"/>
</dbReference>
<feature type="region of interest" description="Disordered" evidence="1">
    <location>
        <begin position="40"/>
        <end position="60"/>
    </location>
</feature>
<dbReference type="RefSeq" id="WP_281795127.1">
    <property type="nucleotide sequence ID" value="NZ_BSDR01000001.1"/>
</dbReference>
<name>A0A9W6L9V2_9BACT</name>
<proteinExistence type="predicted"/>
<organism evidence="2 3">
    <name type="scientific">Desulforhabdus amnigena</name>
    <dbReference type="NCBI Taxonomy" id="40218"/>
    <lineage>
        <taxon>Bacteria</taxon>
        <taxon>Pseudomonadati</taxon>
        <taxon>Thermodesulfobacteriota</taxon>
        <taxon>Syntrophobacteria</taxon>
        <taxon>Syntrophobacterales</taxon>
        <taxon>Syntrophobacteraceae</taxon>
        <taxon>Desulforhabdus</taxon>
    </lineage>
</organism>
<accession>A0A9W6L9V2</accession>
<comment type="caution">
    <text evidence="2">The sequence shown here is derived from an EMBL/GenBank/DDBJ whole genome shotgun (WGS) entry which is preliminary data.</text>
</comment>
<dbReference type="SUPFAM" id="SSF53850">
    <property type="entry name" value="Periplasmic binding protein-like II"/>
    <property type="match status" value="1"/>
</dbReference>
<sequence>MTAIGYDNNFDFGSEFSPLGGVVYRLPWKDGLIHAQIAKGGGGPARRMGKRSHPRQQGSEGGNVLWFDVWGPIGLLDPKGPEGGSAKRLFPFIYSYLFTKDDPDFLKKIWSLEILPQSDVNYVDSANHPIGSVPFRFSHRKGEEEVGLVVNENYYRGRPFLDGVTIYFQPD</sequence>
<reference evidence="2" key="1">
    <citation type="submission" date="2022-12" db="EMBL/GenBank/DDBJ databases">
        <title>Reference genome sequencing for broad-spectrum identification of bacterial and archaeal isolates by mass spectrometry.</title>
        <authorList>
            <person name="Sekiguchi Y."/>
            <person name="Tourlousse D.M."/>
        </authorList>
    </citation>
    <scope>NUCLEOTIDE SEQUENCE</scope>
    <source>
        <strain evidence="2">ASRB1</strain>
    </source>
</reference>
<evidence type="ECO:0000313" key="2">
    <source>
        <dbReference type="EMBL" id="GLI35386.1"/>
    </source>
</evidence>